<feature type="region of interest" description="Disordered" evidence="1">
    <location>
        <begin position="1"/>
        <end position="30"/>
    </location>
</feature>
<gene>
    <name evidence="2" type="ORF">Salat_1145300</name>
</gene>
<evidence type="ECO:0000313" key="2">
    <source>
        <dbReference type="EMBL" id="KAK4428457.1"/>
    </source>
</evidence>
<dbReference type="Proteomes" id="UP001293254">
    <property type="component" value="Unassembled WGS sequence"/>
</dbReference>
<feature type="compositionally biased region" description="Polar residues" evidence="1">
    <location>
        <begin position="12"/>
        <end position="25"/>
    </location>
</feature>
<proteinExistence type="predicted"/>
<accession>A0AAE1YEB3</accession>
<dbReference type="PANTHER" id="PTHR47074">
    <property type="entry name" value="BNAC02G40300D PROTEIN"/>
    <property type="match status" value="1"/>
</dbReference>
<evidence type="ECO:0008006" key="4">
    <source>
        <dbReference type="Google" id="ProtNLM"/>
    </source>
</evidence>
<protein>
    <recommendedName>
        <fullName evidence="4">RNase H type-1 domain-containing protein</fullName>
    </recommendedName>
</protein>
<name>A0AAE1YEB3_9LAMI</name>
<feature type="compositionally biased region" description="Pro residues" evidence="1">
    <location>
        <begin position="1"/>
        <end position="11"/>
    </location>
</feature>
<dbReference type="EMBL" id="JACGWO010000004">
    <property type="protein sequence ID" value="KAK4428457.1"/>
    <property type="molecule type" value="Genomic_DNA"/>
</dbReference>
<dbReference type="PANTHER" id="PTHR47074:SF11">
    <property type="entry name" value="REVERSE TRANSCRIPTASE-LIKE PROTEIN"/>
    <property type="match status" value="1"/>
</dbReference>
<reference evidence="2" key="2">
    <citation type="journal article" date="2024" name="Plant">
        <title>Genomic evolution and insights into agronomic trait innovations of Sesamum species.</title>
        <authorList>
            <person name="Miao H."/>
            <person name="Wang L."/>
            <person name="Qu L."/>
            <person name="Liu H."/>
            <person name="Sun Y."/>
            <person name="Le M."/>
            <person name="Wang Q."/>
            <person name="Wei S."/>
            <person name="Zheng Y."/>
            <person name="Lin W."/>
            <person name="Duan Y."/>
            <person name="Cao H."/>
            <person name="Xiong S."/>
            <person name="Wang X."/>
            <person name="Wei L."/>
            <person name="Li C."/>
            <person name="Ma Q."/>
            <person name="Ju M."/>
            <person name="Zhao R."/>
            <person name="Li G."/>
            <person name="Mu C."/>
            <person name="Tian Q."/>
            <person name="Mei H."/>
            <person name="Zhang T."/>
            <person name="Gao T."/>
            <person name="Zhang H."/>
        </authorList>
    </citation>
    <scope>NUCLEOTIDE SEQUENCE</scope>
    <source>
        <strain evidence="2">3651</strain>
    </source>
</reference>
<evidence type="ECO:0000313" key="3">
    <source>
        <dbReference type="Proteomes" id="UP001293254"/>
    </source>
</evidence>
<evidence type="ECO:0000256" key="1">
    <source>
        <dbReference type="SAM" id="MobiDB-lite"/>
    </source>
</evidence>
<sequence>MAQPITPPSTLPPQNIQTDEASSSEGPRGFRGLRELYDVTEENDGITPAKARCRTFKKRLDDEQFTWFLFVCWTLWNFRNSKLVDETQTKPVVLMQNAQQHFNALKNAILDQKQTGTPTMVTSWRKPSSSRIKLSFDGAVSTIRNGIGVGVVARNIEGECVDWLASFFTRSTDALHAEALVARSAADLAQRRGWNHADLEGNS</sequence>
<reference evidence="2" key="1">
    <citation type="submission" date="2020-06" db="EMBL/GenBank/DDBJ databases">
        <authorList>
            <person name="Li T."/>
            <person name="Hu X."/>
            <person name="Zhang T."/>
            <person name="Song X."/>
            <person name="Zhang H."/>
            <person name="Dai N."/>
            <person name="Sheng W."/>
            <person name="Hou X."/>
            <person name="Wei L."/>
        </authorList>
    </citation>
    <scope>NUCLEOTIDE SEQUENCE</scope>
    <source>
        <strain evidence="2">3651</strain>
        <tissue evidence="2">Leaf</tissue>
    </source>
</reference>
<dbReference type="InterPro" id="IPR052929">
    <property type="entry name" value="RNase_H-like_EbsB-rel"/>
</dbReference>
<keyword evidence="3" id="KW-1185">Reference proteome</keyword>
<comment type="caution">
    <text evidence="2">The sequence shown here is derived from an EMBL/GenBank/DDBJ whole genome shotgun (WGS) entry which is preliminary data.</text>
</comment>
<dbReference type="AlphaFoldDB" id="A0AAE1YEB3"/>
<organism evidence="2 3">
    <name type="scientific">Sesamum alatum</name>
    <dbReference type="NCBI Taxonomy" id="300844"/>
    <lineage>
        <taxon>Eukaryota</taxon>
        <taxon>Viridiplantae</taxon>
        <taxon>Streptophyta</taxon>
        <taxon>Embryophyta</taxon>
        <taxon>Tracheophyta</taxon>
        <taxon>Spermatophyta</taxon>
        <taxon>Magnoliopsida</taxon>
        <taxon>eudicotyledons</taxon>
        <taxon>Gunneridae</taxon>
        <taxon>Pentapetalae</taxon>
        <taxon>asterids</taxon>
        <taxon>lamiids</taxon>
        <taxon>Lamiales</taxon>
        <taxon>Pedaliaceae</taxon>
        <taxon>Sesamum</taxon>
    </lineage>
</organism>